<dbReference type="OrthoDB" id="974590at2"/>
<dbReference type="Pfam" id="PF00884">
    <property type="entry name" value="Sulfatase"/>
    <property type="match status" value="1"/>
</dbReference>
<dbReference type="InterPro" id="IPR017850">
    <property type="entry name" value="Alkaline_phosphatase_core_sf"/>
</dbReference>
<dbReference type="EMBL" id="CP019650">
    <property type="protein sequence ID" value="AQQ66791.1"/>
    <property type="molecule type" value="Genomic_DNA"/>
</dbReference>
<evidence type="ECO:0000256" key="5">
    <source>
        <dbReference type="SAM" id="SignalP"/>
    </source>
</evidence>
<dbReference type="Gene3D" id="3.30.1120.10">
    <property type="match status" value="1"/>
</dbReference>
<keyword evidence="3" id="KW-0378">Hydrolase</keyword>
<dbReference type="Proteomes" id="UP000188219">
    <property type="component" value="Chromosome"/>
</dbReference>
<organism evidence="7 8">
    <name type="scientific">Microbulbifer agarilyticus</name>
    <dbReference type="NCBI Taxonomy" id="260552"/>
    <lineage>
        <taxon>Bacteria</taxon>
        <taxon>Pseudomonadati</taxon>
        <taxon>Pseudomonadota</taxon>
        <taxon>Gammaproteobacteria</taxon>
        <taxon>Cellvibrionales</taxon>
        <taxon>Microbulbiferaceae</taxon>
        <taxon>Microbulbifer</taxon>
    </lineage>
</organism>
<keyword evidence="4" id="KW-0106">Calcium</keyword>
<accession>A0A1Q2M259</accession>
<protein>
    <submittedName>
        <fullName evidence="7">Arylsulfatase</fullName>
    </submittedName>
</protein>
<dbReference type="AlphaFoldDB" id="A0A1Q2M259"/>
<gene>
    <name evidence="7" type="ORF">Mag101_03395</name>
</gene>
<dbReference type="eggNOG" id="COG3119">
    <property type="taxonomic scope" value="Bacteria"/>
</dbReference>
<dbReference type="GO" id="GO:0004065">
    <property type="term" value="F:arylsulfatase activity"/>
    <property type="evidence" value="ECO:0007669"/>
    <property type="project" value="TreeGrafter"/>
</dbReference>
<keyword evidence="5" id="KW-0732">Signal</keyword>
<evidence type="ECO:0000259" key="6">
    <source>
        <dbReference type="Pfam" id="PF00884"/>
    </source>
</evidence>
<dbReference type="InterPro" id="IPR000917">
    <property type="entry name" value="Sulfatase_N"/>
</dbReference>
<feature type="domain" description="Sulfatase N-terminal" evidence="6">
    <location>
        <begin position="67"/>
        <end position="405"/>
    </location>
</feature>
<keyword evidence="2" id="KW-0479">Metal-binding</keyword>
<dbReference type="PROSITE" id="PS00149">
    <property type="entry name" value="SULFATASE_2"/>
    <property type="match status" value="1"/>
</dbReference>
<dbReference type="PANTHER" id="PTHR42693:SF53">
    <property type="entry name" value="ENDO-4-O-SULFATASE"/>
    <property type="match status" value="1"/>
</dbReference>
<sequence>MQRFLLVALSLFAFGLLFAESSHAEKSVFDLSVVERKNFEPAIPRPHQEELAAKKLEEFEQRAGQKPNILIFLVDDMGWGDPGAFGGGIAIGAPTPNIDKLAREGLKLTSMYSQPTCTSSRAALMTGRLPVRSGLVRPILTGDVVTKNPWRIEQSSGKMLTSAGYKTAVIGKWHIGEAEGMLPHEVGFDYFFGLPSVQSDYTQFLLKRQYSDMINNPELHELAFTLRPEGLIEGEKGGRRKVAYPINTVDDMRMVDQVLRDKSLKFLKDAKAKGTPFYLVHSFSKIHNDSLVAPSYIGKSPAAMPVRDAMVEVDDIVGEIMQALEENGQLENTIVYFTSDNGANEDVWPDSGYHPWRGGKGTTWEGGVRVPGIVFWKGMIEPGQVSNELVDLTDLYMTSLRMAGVLDNLPNDLYFDGIDQTAFFLAPNGHSRRQVVYMWNRYDFCALRWRDYKVHFKIFDVKVPRRNLDASVLSDVGTALWVFNLNVDPKEMSSTGHQFFEWGMPQAVKFSKQHQATMKEYRNTDIGLGL</sequence>
<dbReference type="PANTHER" id="PTHR42693">
    <property type="entry name" value="ARYLSULFATASE FAMILY MEMBER"/>
    <property type="match status" value="1"/>
</dbReference>
<evidence type="ECO:0000256" key="2">
    <source>
        <dbReference type="ARBA" id="ARBA00022723"/>
    </source>
</evidence>
<feature type="chain" id="PRO_5010206404" evidence="5">
    <location>
        <begin position="20"/>
        <end position="530"/>
    </location>
</feature>
<dbReference type="RefSeq" id="WP_077400795.1">
    <property type="nucleotide sequence ID" value="NZ_CP019650.1"/>
</dbReference>
<evidence type="ECO:0000256" key="4">
    <source>
        <dbReference type="ARBA" id="ARBA00022837"/>
    </source>
</evidence>
<name>A0A1Q2M259_9GAMM</name>
<evidence type="ECO:0000256" key="1">
    <source>
        <dbReference type="ARBA" id="ARBA00008779"/>
    </source>
</evidence>
<dbReference type="Gene3D" id="3.40.720.10">
    <property type="entry name" value="Alkaline Phosphatase, subunit A"/>
    <property type="match status" value="1"/>
</dbReference>
<dbReference type="GO" id="GO:0046872">
    <property type="term" value="F:metal ion binding"/>
    <property type="evidence" value="ECO:0007669"/>
    <property type="project" value="UniProtKB-KW"/>
</dbReference>
<dbReference type="InterPro" id="IPR050738">
    <property type="entry name" value="Sulfatase"/>
</dbReference>
<dbReference type="SUPFAM" id="SSF53649">
    <property type="entry name" value="Alkaline phosphatase-like"/>
    <property type="match status" value="1"/>
</dbReference>
<evidence type="ECO:0000256" key="3">
    <source>
        <dbReference type="ARBA" id="ARBA00022801"/>
    </source>
</evidence>
<feature type="signal peptide" evidence="5">
    <location>
        <begin position="1"/>
        <end position="19"/>
    </location>
</feature>
<comment type="similarity">
    <text evidence="1">Belongs to the sulfatase family.</text>
</comment>
<evidence type="ECO:0000313" key="8">
    <source>
        <dbReference type="Proteomes" id="UP000188219"/>
    </source>
</evidence>
<evidence type="ECO:0000313" key="7">
    <source>
        <dbReference type="EMBL" id="AQQ66791.1"/>
    </source>
</evidence>
<keyword evidence="8" id="KW-1185">Reference proteome</keyword>
<dbReference type="InterPro" id="IPR024607">
    <property type="entry name" value="Sulfatase_CS"/>
</dbReference>
<dbReference type="KEGG" id="maga:Mag101_03395"/>
<dbReference type="STRING" id="260552.Mag101_03395"/>
<proteinExistence type="inferred from homology"/>
<reference evidence="7" key="1">
    <citation type="submission" date="2017-02" db="EMBL/GenBank/DDBJ databases">
        <title>Genome of Microbulbifer agarilyticus GP101.</title>
        <authorList>
            <person name="Jung J."/>
            <person name="Bae S.S."/>
            <person name="Baek K."/>
        </authorList>
    </citation>
    <scope>NUCLEOTIDE SEQUENCE [LARGE SCALE GENOMIC DNA]</scope>
    <source>
        <strain evidence="7">GP101</strain>
    </source>
</reference>